<comment type="pathway">
    <text evidence="2">Protein modification; protein glycosylation.</text>
</comment>
<evidence type="ECO:0000313" key="11">
    <source>
        <dbReference type="EMBL" id="EGW01025.1"/>
    </source>
</evidence>
<comment type="subcellular location">
    <subcellularLocation>
        <location evidence="1">Endoplasmic reticulum membrane</location>
        <topology evidence="1">Multi-pass membrane protein</topology>
    </subcellularLocation>
</comment>
<dbReference type="BRENDA" id="2.4.1.267">
    <property type="organism ID" value="1309"/>
</dbReference>
<evidence type="ECO:0000256" key="6">
    <source>
        <dbReference type="ARBA" id="ARBA00022692"/>
    </source>
</evidence>
<dbReference type="UniPathway" id="UPA00378"/>
<evidence type="ECO:0000256" key="5">
    <source>
        <dbReference type="ARBA" id="ARBA00022679"/>
    </source>
</evidence>
<dbReference type="Proteomes" id="UP000001075">
    <property type="component" value="Unassembled WGS sequence"/>
</dbReference>
<protein>
    <submittedName>
        <fullName evidence="11">Dolichyl pyrophosphate Man9GlcNAc2 alpha-1,3-glucosyltransferase</fullName>
    </submittedName>
</protein>
<keyword evidence="4" id="KW-0328">Glycosyltransferase</keyword>
<keyword evidence="8" id="KW-1133">Transmembrane helix</keyword>
<evidence type="ECO:0000313" key="12">
    <source>
        <dbReference type="Proteomes" id="UP000001075"/>
    </source>
</evidence>
<comment type="similarity">
    <text evidence="3">Belongs to the ALG6/ALG8 glucosyltransferase family.</text>
</comment>
<feature type="chain" id="PRO_5003444006" evidence="10">
    <location>
        <begin position="26"/>
        <end position="57"/>
    </location>
</feature>
<evidence type="ECO:0000256" key="8">
    <source>
        <dbReference type="ARBA" id="ARBA00022989"/>
    </source>
</evidence>
<feature type="signal peptide" evidence="10">
    <location>
        <begin position="1"/>
        <end position="25"/>
    </location>
</feature>
<sequence length="57" mass="6569">MKIACTVLASFLLCWLPFFTEREHALQVLRRLFPVDRGLFEVCLKMDPLSSITAPPF</sequence>
<keyword evidence="5 11" id="KW-0808">Transferase</keyword>
<dbReference type="EMBL" id="JH000076">
    <property type="protein sequence ID" value="EGW01025.1"/>
    <property type="molecule type" value="Genomic_DNA"/>
</dbReference>
<name>G3GZD6_CRIGR</name>
<dbReference type="AlphaFoldDB" id="G3GZD6"/>
<dbReference type="InParanoid" id="G3GZD6"/>
<dbReference type="InterPro" id="IPR004856">
    <property type="entry name" value="Glyco_trans_ALG6/ALG8"/>
</dbReference>
<reference evidence="12" key="1">
    <citation type="journal article" date="2011" name="Nat. Biotechnol.">
        <title>The genomic sequence of the Chinese hamster ovary (CHO)-K1 cell line.</title>
        <authorList>
            <person name="Xu X."/>
            <person name="Nagarajan H."/>
            <person name="Lewis N.E."/>
            <person name="Pan S."/>
            <person name="Cai Z."/>
            <person name="Liu X."/>
            <person name="Chen W."/>
            <person name="Xie M."/>
            <person name="Wang W."/>
            <person name="Hammond S."/>
            <person name="Andersen M.R."/>
            <person name="Neff N."/>
            <person name="Passarelli B."/>
            <person name="Koh W."/>
            <person name="Fan H.C."/>
            <person name="Wang J."/>
            <person name="Gui Y."/>
            <person name="Lee K.H."/>
            <person name="Betenbaugh M.J."/>
            <person name="Quake S.R."/>
            <person name="Famili I."/>
            <person name="Palsson B.O."/>
            <person name="Wang J."/>
        </authorList>
    </citation>
    <scope>NUCLEOTIDE SEQUENCE [LARGE SCALE GENOMIC DNA]</scope>
    <source>
        <strain evidence="12">CHO K1 cell line</strain>
    </source>
</reference>
<evidence type="ECO:0000256" key="4">
    <source>
        <dbReference type="ARBA" id="ARBA00022676"/>
    </source>
</evidence>
<evidence type="ECO:0000256" key="3">
    <source>
        <dbReference type="ARBA" id="ARBA00008715"/>
    </source>
</evidence>
<accession>G3GZD6</accession>
<keyword evidence="6" id="KW-0812">Transmembrane</keyword>
<dbReference type="STRING" id="10029.G3GZD6"/>
<keyword evidence="10" id="KW-0732">Signal</keyword>
<dbReference type="GO" id="GO:0016758">
    <property type="term" value="F:hexosyltransferase activity"/>
    <property type="evidence" value="ECO:0007669"/>
    <property type="project" value="InterPro"/>
</dbReference>
<gene>
    <name evidence="11" type="ORF">I79_003199</name>
</gene>
<keyword evidence="7" id="KW-0256">Endoplasmic reticulum</keyword>
<keyword evidence="9" id="KW-0472">Membrane</keyword>
<proteinExistence type="inferred from homology"/>
<evidence type="ECO:0000256" key="7">
    <source>
        <dbReference type="ARBA" id="ARBA00022824"/>
    </source>
</evidence>
<evidence type="ECO:0000256" key="10">
    <source>
        <dbReference type="SAM" id="SignalP"/>
    </source>
</evidence>
<evidence type="ECO:0000256" key="9">
    <source>
        <dbReference type="ARBA" id="ARBA00023136"/>
    </source>
</evidence>
<dbReference type="Pfam" id="PF03155">
    <property type="entry name" value="Alg6_Alg8"/>
    <property type="match status" value="1"/>
</dbReference>
<evidence type="ECO:0000256" key="2">
    <source>
        <dbReference type="ARBA" id="ARBA00004922"/>
    </source>
</evidence>
<organism evidence="11 12">
    <name type="scientific">Cricetulus griseus</name>
    <name type="common">Chinese hamster</name>
    <name type="synonym">Cricetulus barabensis griseus</name>
    <dbReference type="NCBI Taxonomy" id="10029"/>
    <lineage>
        <taxon>Eukaryota</taxon>
        <taxon>Metazoa</taxon>
        <taxon>Chordata</taxon>
        <taxon>Craniata</taxon>
        <taxon>Vertebrata</taxon>
        <taxon>Euteleostomi</taxon>
        <taxon>Mammalia</taxon>
        <taxon>Eutheria</taxon>
        <taxon>Euarchontoglires</taxon>
        <taxon>Glires</taxon>
        <taxon>Rodentia</taxon>
        <taxon>Myomorpha</taxon>
        <taxon>Muroidea</taxon>
        <taxon>Cricetidae</taxon>
        <taxon>Cricetinae</taxon>
        <taxon>Cricetulus</taxon>
    </lineage>
</organism>
<dbReference type="GO" id="GO:0005789">
    <property type="term" value="C:endoplasmic reticulum membrane"/>
    <property type="evidence" value="ECO:0007669"/>
    <property type="project" value="UniProtKB-SubCell"/>
</dbReference>
<evidence type="ECO:0000256" key="1">
    <source>
        <dbReference type="ARBA" id="ARBA00004477"/>
    </source>
</evidence>